<organism evidence="1 2">
    <name type="scientific">Datura stramonium</name>
    <name type="common">Jimsonweed</name>
    <name type="synonym">Common thornapple</name>
    <dbReference type="NCBI Taxonomy" id="4076"/>
    <lineage>
        <taxon>Eukaryota</taxon>
        <taxon>Viridiplantae</taxon>
        <taxon>Streptophyta</taxon>
        <taxon>Embryophyta</taxon>
        <taxon>Tracheophyta</taxon>
        <taxon>Spermatophyta</taxon>
        <taxon>Magnoliopsida</taxon>
        <taxon>eudicotyledons</taxon>
        <taxon>Gunneridae</taxon>
        <taxon>Pentapetalae</taxon>
        <taxon>asterids</taxon>
        <taxon>lamiids</taxon>
        <taxon>Solanales</taxon>
        <taxon>Solanaceae</taxon>
        <taxon>Solanoideae</taxon>
        <taxon>Datureae</taxon>
        <taxon>Datura</taxon>
    </lineage>
</organism>
<protein>
    <submittedName>
        <fullName evidence="1">Uncharacterized protein</fullName>
    </submittedName>
</protein>
<reference evidence="1 2" key="1">
    <citation type="journal article" date="2021" name="BMC Genomics">
        <title>Datura genome reveals duplications of psychoactive alkaloid biosynthetic genes and high mutation rate following tissue culture.</title>
        <authorList>
            <person name="Rajewski A."/>
            <person name="Carter-House D."/>
            <person name="Stajich J."/>
            <person name="Litt A."/>
        </authorList>
    </citation>
    <scope>NUCLEOTIDE SEQUENCE [LARGE SCALE GENOMIC DNA]</scope>
    <source>
        <strain evidence="1">AR-01</strain>
    </source>
</reference>
<evidence type="ECO:0000313" key="2">
    <source>
        <dbReference type="Proteomes" id="UP000823775"/>
    </source>
</evidence>
<dbReference type="Proteomes" id="UP000823775">
    <property type="component" value="Unassembled WGS sequence"/>
</dbReference>
<proteinExistence type="predicted"/>
<keyword evidence="2" id="KW-1185">Reference proteome</keyword>
<accession>A0ABS8SFR3</accession>
<sequence>MSMIEVGIAQAYLCDRQARSKHGVGQCTKRIGTGKDARHCLVQTTRSQIPILLGIEAAKPNSNPRRNNEGLIYYYKYPLLHVFRCPTLFKSNSSLIESVAQFILYEFV</sequence>
<dbReference type="EMBL" id="JACEIK010000474">
    <property type="protein sequence ID" value="MCD7457737.1"/>
    <property type="molecule type" value="Genomic_DNA"/>
</dbReference>
<gene>
    <name evidence="1" type="ORF">HAX54_036010</name>
</gene>
<feature type="non-terminal residue" evidence="1">
    <location>
        <position position="108"/>
    </location>
</feature>
<comment type="caution">
    <text evidence="1">The sequence shown here is derived from an EMBL/GenBank/DDBJ whole genome shotgun (WGS) entry which is preliminary data.</text>
</comment>
<name>A0ABS8SFR3_DATST</name>
<evidence type="ECO:0000313" key="1">
    <source>
        <dbReference type="EMBL" id="MCD7457737.1"/>
    </source>
</evidence>